<dbReference type="SUPFAM" id="SSF53474">
    <property type="entry name" value="alpha/beta-Hydrolases"/>
    <property type="match status" value="1"/>
</dbReference>
<evidence type="ECO:0000313" key="2">
    <source>
        <dbReference type="EMBL" id="QGY48090.1"/>
    </source>
</evidence>
<dbReference type="PANTHER" id="PTHR22946">
    <property type="entry name" value="DIENELACTONE HYDROLASE DOMAIN-CONTAINING PROTEIN-RELATED"/>
    <property type="match status" value="1"/>
</dbReference>
<gene>
    <name evidence="2" type="ORF">GM418_09980</name>
</gene>
<dbReference type="Proteomes" id="UP000428260">
    <property type="component" value="Chromosome"/>
</dbReference>
<dbReference type="Pfam" id="PF05448">
    <property type="entry name" value="AXE1"/>
    <property type="match status" value="1"/>
</dbReference>
<dbReference type="InterPro" id="IPR050261">
    <property type="entry name" value="FrsA_esterase"/>
</dbReference>
<sequence length="630" mass="70702">MSTAYNNYLLRDVHQQYADRKIEIEKAFASKEKMIAYRDDCIQRYKKIMGGLPEKGNLNARFTGSSAYEGFRIEKIIFESLPHRYVTANLYIPDGEGPFPAALQLCGHGLGGKIPASNSALLFAQNGIAVLVVDPIGQGERIQFIDDESNTLTRGATTEHTLLNAGANLLGTSLAALEFWDNHRAIDYLVSREDIDKNNIGAYGSSGGGTQTSYLIGLDERIKVASVCSYFTQREKVLEVYGPSDGCQHIPYEGKEHLEIADFVLMMGPKPVLILSGKYDFVDYWGATQAFKELKKGYTALGSPEKVSMFSVENGHGMPKPKREALVTWFKKWMLNDDTPVVETELFHIPEEDLQCTGTGQVNSAIADNISVPDYFLDEAKTTEEQRIEFLKNDLKTITGKVNEILCIGNELEEIFPEQTGEIKMRTYDIQKYQIIRPEQMPLPCVLVLPGNITPESQITIFLNEGGKDEILSDARTMESYANQGEILIVADLRGYGETSDPLSLNDTKYWNREYRNAMISKHIGKPIVGQRVIDVKTILDFVDTESILKGRIVKIKANGTYGPVAVHATFLDERISKTEITGSIKSYTEFLKNPMQRNVYSNVLYGVLQYYDLKDLIEISGKNRIRFLD</sequence>
<protein>
    <submittedName>
        <fullName evidence="2">Prolyl oligopeptidase family serine peptidase</fullName>
    </submittedName>
</protein>
<dbReference type="EMBL" id="CP046401">
    <property type="protein sequence ID" value="QGY48090.1"/>
    <property type="molecule type" value="Genomic_DNA"/>
</dbReference>
<dbReference type="AlphaFoldDB" id="A0A6I6K3Y4"/>
<evidence type="ECO:0000313" key="3">
    <source>
        <dbReference type="Proteomes" id="UP000428260"/>
    </source>
</evidence>
<proteinExistence type="predicted"/>
<dbReference type="InterPro" id="IPR029058">
    <property type="entry name" value="AB_hydrolase_fold"/>
</dbReference>
<dbReference type="KEGG" id="mcos:GM418_09980"/>
<dbReference type="PANTHER" id="PTHR22946:SF8">
    <property type="entry name" value="ACETYL XYLAN ESTERASE DOMAIN-CONTAINING PROTEIN"/>
    <property type="match status" value="1"/>
</dbReference>
<organism evidence="2 3">
    <name type="scientific">Maribellus comscasis</name>
    <dbReference type="NCBI Taxonomy" id="2681766"/>
    <lineage>
        <taxon>Bacteria</taxon>
        <taxon>Pseudomonadati</taxon>
        <taxon>Bacteroidota</taxon>
        <taxon>Bacteroidia</taxon>
        <taxon>Marinilabiliales</taxon>
        <taxon>Prolixibacteraceae</taxon>
        <taxon>Maribellus</taxon>
    </lineage>
</organism>
<accession>A0A6I6K3Y4</accession>
<dbReference type="InterPro" id="IPR008391">
    <property type="entry name" value="AXE1_dom"/>
</dbReference>
<evidence type="ECO:0000259" key="1">
    <source>
        <dbReference type="Pfam" id="PF05448"/>
    </source>
</evidence>
<feature type="domain" description="Acetyl xylan esterase" evidence="1">
    <location>
        <begin position="72"/>
        <end position="239"/>
    </location>
</feature>
<reference evidence="2 3" key="1">
    <citation type="submission" date="2019-11" db="EMBL/GenBank/DDBJ databases">
        <authorList>
            <person name="Zheng R.K."/>
            <person name="Sun C.M."/>
        </authorList>
    </citation>
    <scope>NUCLEOTIDE SEQUENCE [LARGE SCALE GENOMIC DNA]</scope>
    <source>
        <strain evidence="2 3">WC007</strain>
    </source>
</reference>
<dbReference type="Gene3D" id="3.40.50.1820">
    <property type="entry name" value="alpha/beta hydrolase"/>
    <property type="match status" value="2"/>
</dbReference>
<keyword evidence="3" id="KW-1185">Reference proteome</keyword>
<name>A0A6I6K3Y4_9BACT</name>